<keyword evidence="3" id="KW-1185">Reference proteome</keyword>
<organism evidence="2 3">
    <name type="scientific">Pseudorhodoferax soli</name>
    <dbReference type="NCBI Taxonomy" id="545864"/>
    <lineage>
        <taxon>Bacteria</taxon>
        <taxon>Pseudomonadati</taxon>
        <taxon>Pseudomonadota</taxon>
        <taxon>Betaproteobacteria</taxon>
        <taxon>Burkholderiales</taxon>
        <taxon>Comamonadaceae</taxon>
    </lineage>
</organism>
<gene>
    <name evidence="2" type="ORF">DES41_102120</name>
</gene>
<evidence type="ECO:0000256" key="1">
    <source>
        <dbReference type="SAM" id="MobiDB-lite"/>
    </source>
</evidence>
<dbReference type="EMBL" id="QPJK01000002">
    <property type="protein sequence ID" value="RCW73806.1"/>
    <property type="molecule type" value="Genomic_DNA"/>
</dbReference>
<comment type="caution">
    <text evidence="2">The sequence shown here is derived from an EMBL/GenBank/DDBJ whole genome shotgun (WGS) entry which is preliminary data.</text>
</comment>
<protein>
    <submittedName>
        <fullName evidence="2">Phage tail assembly chaperone</fullName>
    </submittedName>
</protein>
<dbReference type="RefSeq" id="WP_114466973.1">
    <property type="nucleotide sequence ID" value="NZ_QPJK01000002.1"/>
</dbReference>
<dbReference type="AlphaFoldDB" id="A0A368Y361"/>
<sequence length="138" mass="14350">MKKLKGLAGMKSAGAIRDLEPVLQTIDWKGDDGEDYAIDVFVKPMAFGMAMDLQLDDSPDKRAAAIGQMVLVEEGGKLVPLGAENARALNSQLGFKLLVAINQAMGGDAKNSRPPTSSSASSSSTESAAEPSQKPASA</sequence>
<dbReference type="InterPro" id="IPR024410">
    <property type="entry name" value="Phage_TAC_12"/>
</dbReference>
<evidence type="ECO:0000313" key="3">
    <source>
        <dbReference type="Proteomes" id="UP000252884"/>
    </source>
</evidence>
<dbReference type="OrthoDB" id="9843315at2"/>
<proteinExistence type="predicted"/>
<reference evidence="2 3" key="1">
    <citation type="submission" date="2018-07" db="EMBL/GenBank/DDBJ databases">
        <title>Genomic Encyclopedia of Type Strains, Phase IV (KMG-IV): sequencing the most valuable type-strain genomes for metagenomic binning, comparative biology and taxonomic classification.</title>
        <authorList>
            <person name="Goeker M."/>
        </authorList>
    </citation>
    <scope>NUCLEOTIDE SEQUENCE [LARGE SCALE GENOMIC DNA]</scope>
    <source>
        <strain evidence="2 3">DSM 21634</strain>
    </source>
</reference>
<name>A0A368Y361_9BURK</name>
<evidence type="ECO:0000313" key="2">
    <source>
        <dbReference type="EMBL" id="RCW73806.1"/>
    </source>
</evidence>
<feature type="compositionally biased region" description="Low complexity" evidence="1">
    <location>
        <begin position="114"/>
        <end position="132"/>
    </location>
</feature>
<accession>A0A368Y361</accession>
<dbReference type="Proteomes" id="UP000252884">
    <property type="component" value="Unassembled WGS sequence"/>
</dbReference>
<dbReference type="Pfam" id="PF16459">
    <property type="entry name" value="Phage_TAC_13"/>
    <property type="match status" value="1"/>
</dbReference>
<feature type="region of interest" description="Disordered" evidence="1">
    <location>
        <begin position="106"/>
        <end position="138"/>
    </location>
</feature>